<evidence type="ECO:0000256" key="6">
    <source>
        <dbReference type="SAM" id="SignalP"/>
    </source>
</evidence>
<feature type="signal peptide" evidence="6">
    <location>
        <begin position="1"/>
        <end position="31"/>
    </location>
</feature>
<evidence type="ECO:0000259" key="7">
    <source>
        <dbReference type="Pfam" id="PF00496"/>
    </source>
</evidence>
<protein>
    <submittedName>
        <fullName evidence="8">Oligopeptide-binding protein oppA</fullName>
    </submittedName>
</protein>
<evidence type="ECO:0000313" key="8">
    <source>
        <dbReference type="EMBL" id="EEQ93522.1"/>
    </source>
</evidence>
<keyword evidence="4 6" id="KW-0732">Signal</keyword>
<comment type="subcellular location">
    <subcellularLocation>
        <location evidence="1">Periplasm</location>
    </subcellularLocation>
</comment>
<organism evidence="8 9">
    <name type="scientific">Brucella intermedia LMG 3301</name>
    <dbReference type="NCBI Taxonomy" id="641118"/>
    <lineage>
        <taxon>Bacteria</taxon>
        <taxon>Pseudomonadati</taxon>
        <taxon>Pseudomonadota</taxon>
        <taxon>Alphaproteobacteria</taxon>
        <taxon>Hyphomicrobiales</taxon>
        <taxon>Brucellaceae</taxon>
        <taxon>Brucella/Ochrobactrum group</taxon>
        <taxon>Brucella</taxon>
    </lineage>
</organism>
<dbReference type="GO" id="GO:0043190">
    <property type="term" value="C:ATP-binding cassette (ABC) transporter complex"/>
    <property type="evidence" value="ECO:0007669"/>
    <property type="project" value="InterPro"/>
</dbReference>
<accession>C4WKY8</accession>
<dbReference type="Gene3D" id="3.90.76.10">
    <property type="entry name" value="Dipeptide-binding Protein, Domain 1"/>
    <property type="match status" value="1"/>
</dbReference>
<dbReference type="Proteomes" id="UP000004386">
    <property type="component" value="Unassembled WGS sequence"/>
</dbReference>
<dbReference type="InterPro" id="IPR030678">
    <property type="entry name" value="Peptide/Ni-bd"/>
</dbReference>
<dbReference type="InterPro" id="IPR023765">
    <property type="entry name" value="SBP_5_CS"/>
</dbReference>
<dbReference type="GO" id="GO:1904680">
    <property type="term" value="F:peptide transmembrane transporter activity"/>
    <property type="evidence" value="ECO:0007669"/>
    <property type="project" value="TreeGrafter"/>
</dbReference>
<dbReference type="HOGENOM" id="CLU_017028_0_3_5"/>
<dbReference type="AlphaFoldDB" id="C4WKY8"/>
<dbReference type="InterPro" id="IPR039424">
    <property type="entry name" value="SBP_5"/>
</dbReference>
<dbReference type="Pfam" id="PF00496">
    <property type="entry name" value="SBP_bac_5"/>
    <property type="match status" value="1"/>
</dbReference>
<sequence length="536" mass="59729">MGPLCHWEGFMYLRFVLASACWLSLAGAASAEIVLNRDSGSDPSSLDQHRTTTAQEGALLRDLYEGLVTEDGKGELIPGVAQSWDISSDGLTYTFRLRENAKWSSGDPVTAGDFEYSLRRIMDPKTGAGYASILYPIKNAREINTGKLPVDQLGVQALDDHTLKITLASPTPYFLPILAHQTALPLNRKAVEKYGDKFTMAGNMVSNGAYTLVSFTPNAQIVMKKNPYFWDAGSVRIDVVNWVPFEEPASCMRRFEAGELQICGTVAAEQMDYIKANLGKNLRVAPYFGIYFVSVKGEPDGKLRDPRVRQAISMAIDRNFLASEIRRGMMVPGYSMVPPGTQNYVADVPRLEYKDQDILDREDRARQLLAEAGVTPGSLSVKLRYATSINNKNSMIAIADMLKNIGIEASQDEVESTTYFNYLHEKGMYDFAYQAWIGDYNDPYSFLSLFTTGNSFNISDWSNKDYDALITRSETMTDAKARAETLAEAERILLKEVPVIPLLYPLSQALVSERVEGYSDNLTNVHATRWLSLKTQ</sequence>
<dbReference type="Gene3D" id="3.40.190.10">
    <property type="entry name" value="Periplasmic binding protein-like II"/>
    <property type="match status" value="1"/>
</dbReference>
<proteinExistence type="inferred from homology"/>
<evidence type="ECO:0000256" key="1">
    <source>
        <dbReference type="ARBA" id="ARBA00004418"/>
    </source>
</evidence>
<evidence type="ECO:0000256" key="2">
    <source>
        <dbReference type="ARBA" id="ARBA00005695"/>
    </source>
</evidence>
<evidence type="ECO:0000256" key="3">
    <source>
        <dbReference type="ARBA" id="ARBA00022448"/>
    </source>
</evidence>
<dbReference type="PIRSF" id="PIRSF002741">
    <property type="entry name" value="MppA"/>
    <property type="match status" value="1"/>
</dbReference>
<dbReference type="SUPFAM" id="SSF53850">
    <property type="entry name" value="Periplasmic binding protein-like II"/>
    <property type="match status" value="1"/>
</dbReference>
<gene>
    <name evidence="8" type="ORF">OINT_2000679</name>
</gene>
<dbReference type="GO" id="GO:0015833">
    <property type="term" value="P:peptide transport"/>
    <property type="evidence" value="ECO:0007669"/>
    <property type="project" value="TreeGrafter"/>
</dbReference>
<dbReference type="PROSITE" id="PS01040">
    <property type="entry name" value="SBP_BACTERIAL_5"/>
    <property type="match status" value="1"/>
</dbReference>
<dbReference type="EMBL" id="ACQA01000002">
    <property type="protein sequence ID" value="EEQ93522.1"/>
    <property type="molecule type" value="Genomic_DNA"/>
</dbReference>
<comment type="caution">
    <text evidence="8">The sequence shown here is derived from an EMBL/GenBank/DDBJ whole genome shotgun (WGS) entry which is preliminary data.</text>
</comment>
<evidence type="ECO:0000256" key="5">
    <source>
        <dbReference type="ARBA" id="ARBA00022764"/>
    </source>
</evidence>
<name>C4WKY8_9HYPH</name>
<feature type="chain" id="PRO_5002945160" evidence="6">
    <location>
        <begin position="32"/>
        <end position="536"/>
    </location>
</feature>
<feature type="domain" description="Solute-binding protein family 5" evidence="7">
    <location>
        <begin position="75"/>
        <end position="455"/>
    </location>
</feature>
<dbReference type="Gene3D" id="3.10.105.10">
    <property type="entry name" value="Dipeptide-binding Protein, Domain 3"/>
    <property type="match status" value="1"/>
</dbReference>
<dbReference type="InterPro" id="IPR000914">
    <property type="entry name" value="SBP_5_dom"/>
</dbReference>
<dbReference type="PANTHER" id="PTHR30290:SF10">
    <property type="entry name" value="PERIPLASMIC OLIGOPEPTIDE-BINDING PROTEIN-RELATED"/>
    <property type="match status" value="1"/>
</dbReference>
<comment type="similarity">
    <text evidence="2">Belongs to the bacterial solute-binding protein 5 family.</text>
</comment>
<evidence type="ECO:0000256" key="4">
    <source>
        <dbReference type="ARBA" id="ARBA00022729"/>
    </source>
</evidence>
<keyword evidence="5" id="KW-0574">Periplasm</keyword>
<dbReference type="GO" id="GO:0030288">
    <property type="term" value="C:outer membrane-bounded periplasmic space"/>
    <property type="evidence" value="ECO:0007669"/>
    <property type="project" value="TreeGrafter"/>
</dbReference>
<keyword evidence="3" id="KW-0813">Transport</keyword>
<dbReference type="CDD" id="cd08504">
    <property type="entry name" value="PBP2_OppA"/>
    <property type="match status" value="1"/>
</dbReference>
<reference evidence="8 9" key="1">
    <citation type="submission" date="2009-05" db="EMBL/GenBank/DDBJ databases">
        <authorList>
            <person name="Setubal J.C."/>
            <person name="Boyle S."/>
            <person name="Crasta O.R."/>
            <person name="Gillespie J.J."/>
            <person name="Kenyon R.W."/>
            <person name="Lu J."/>
            <person name="Mane S."/>
            <person name="Nagrani S."/>
            <person name="Shallom J.M."/>
            <person name="Shallom S."/>
            <person name="Shukla M."/>
            <person name="Snyder E.E."/>
            <person name="Sobral B.W."/>
            <person name="Wattam A.R."/>
            <person name="Will R."/>
            <person name="Williams K."/>
            <person name="Yoo H."/>
            <person name="Munk C."/>
            <person name="Tapia R."/>
            <person name="Green L."/>
            <person name="Rogers Y."/>
            <person name="Detter J.C."/>
            <person name="Bruce D."/>
            <person name="Brettin T.S."/>
            <person name="Tsolis R."/>
        </authorList>
    </citation>
    <scope>NUCLEOTIDE SEQUENCE [LARGE SCALE GENOMIC DNA]</scope>
    <source>
        <strain evidence="8 9">LMG 3301</strain>
    </source>
</reference>
<dbReference type="FunFam" id="3.90.76.10:FF:000001">
    <property type="entry name" value="Oligopeptide ABC transporter substrate-binding protein"/>
    <property type="match status" value="1"/>
</dbReference>
<dbReference type="PANTHER" id="PTHR30290">
    <property type="entry name" value="PERIPLASMIC BINDING COMPONENT OF ABC TRANSPORTER"/>
    <property type="match status" value="1"/>
</dbReference>
<evidence type="ECO:0000313" key="9">
    <source>
        <dbReference type="Proteomes" id="UP000004386"/>
    </source>
</evidence>